<evidence type="ECO:0000313" key="13">
    <source>
        <dbReference type="Proteomes" id="UP001305779"/>
    </source>
</evidence>
<dbReference type="PROSITE" id="PS00066">
    <property type="entry name" value="HMG_COA_REDUCTASE_1"/>
    <property type="match status" value="1"/>
</dbReference>
<dbReference type="InterPro" id="IPR023282">
    <property type="entry name" value="HMG_CoA_Rdtase_N"/>
</dbReference>
<dbReference type="NCBIfam" id="TIGR00533">
    <property type="entry name" value="HMG_CoA_R_NADP"/>
    <property type="match status" value="1"/>
</dbReference>
<dbReference type="InterPro" id="IPR000731">
    <property type="entry name" value="SSD"/>
</dbReference>
<dbReference type="InterPro" id="IPR023076">
    <property type="entry name" value="HMG_CoA_Rdtase_CS"/>
</dbReference>
<dbReference type="SUPFAM" id="SSF55035">
    <property type="entry name" value="NAD-binding domain of HMG-CoA reductase"/>
    <property type="match status" value="1"/>
</dbReference>
<evidence type="ECO:0000256" key="8">
    <source>
        <dbReference type="ARBA" id="ARBA00023136"/>
    </source>
</evidence>
<dbReference type="PROSITE" id="PS50065">
    <property type="entry name" value="HMG_COA_REDUCTASE_4"/>
    <property type="match status" value="1"/>
</dbReference>
<feature type="transmembrane region" description="Helical" evidence="9">
    <location>
        <begin position="348"/>
        <end position="376"/>
    </location>
</feature>
<proteinExistence type="inferred from homology"/>
<dbReference type="EMBL" id="JAXOVC010000003">
    <property type="protein sequence ID" value="KAK4504424.1"/>
    <property type="molecule type" value="Genomic_DNA"/>
</dbReference>
<gene>
    <name evidence="12" type="ORF">PRZ48_005340</name>
</gene>
<evidence type="ECO:0000256" key="4">
    <source>
        <dbReference type="ARBA" id="ARBA00022824"/>
    </source>
</evidence>
<name>A0ABR0ES30_ZASCE</name>
<feature type="compositionally biased region" description="Basic and acidic residues" evidence="10">
    <location>
        <begin position="166"/>
        <end position="180"/>
    </location>
</feature>
<keyword evidence="4 9" id="KW-0256">Endoplasmic reticulum</keyword>
<accession>A0ABR0ES30</accession>
<dbReference type="PANTHER" id="PTHR10572">
    <property type="entry name" value="3-HYDROXY-3-METHYLGLUTARYL-COENZYME A REDUCTASE"/>
    <property type="match status" value="1"/>
</dbReference>
<evidence type="ECO:0000256" key="2">
    <source>
        <dbReference type="ARBA" id="ARBA00007661"/>
    </source>
</evidence>
<feature type="domain" description="SSD" evidence="11">
    <location>
        <begin position="203"/>
        <end position="376"/>
    </location>
</feature>
<evidence type="ECO:0000259" key="11">
    <source>
        <dbReference type="PROSITE" id="PS50156"/>
    </source>
</evidence>
<dbReference type="PROSITE" id="PS50156">
    <property type="entry name" value="SSD"/>
    <property type="match status" value="1"/>
</dbReference>
<feature type="transmembrane region" description="Helical" evidence="9">
    <location>
        <begin position="232"/>
        <end position="252"/>
    </location>
</feature>
<keyword evidence="5 9" id="KW-0521">NADP</keyword>
<sequence length="1015" mass="109486">MSGFRAAEMRADRMLISTLQALSWPACIWPIYTVSVVALLACQSYIGCLSTGQLHVTGQRGTSDAGSFIASRELVREGNFTNGGAISCAIERPTETLTRNMDATLISQLLEELDPNQCDVTSSSWNKSAALLDTASTGLSGQGRVNGTQLSTLQVDSRHTNGFPAHESRNAKRSEEPLAAHDEGRQKDYAAVYGSVLQLITPDLPITVVQWIALHVTVASLFLSMRRLGSNFWLAIGVIMSSTYAFSFALLLTTRTGLSVDTKLLLEGLPVFVTVVGFSKHLNLAKSVLQAGSPESKSRGREDVKPTSRDTVRKAIGKTGLQIIKRYMIEIVSTVAGCFLTLDTKGGLYNFCVLAAWMLLFDCLLLFTFFTSLLMVKIEIARTRRHIDVKDNLEEEGISDEVARSVASRIAPMSGDHSKKTGPHEAVLKLSHFTIFKAVATAMFVGITILSLHTIPSTKAQPLTQHNRNYQPRHINHNQEYKIANLDAADLSGLPTIGGFLRSLEHPLLGKWMICALALSVAFNGYLFKAATSVSTQPPLSNRQVIDERSLFNAEHFTATDVSLNKSAQPQTRPDLPSDERWHHASNSKDLRNPGSDRELCVQRSPENITQMLKDGRFSEMADEEIVNLALDGKISSHALEKVLKDHSRAVKSQLPYREYNYSDVFGACCENVIGYMPVPLGVAGPLVIDDQSYYIPMATTEGVLIASTSRGCKAINAAGGATTILTGDGMTRGPCVRFETLKRAGDAIDWLHSDTGKAVMKRAFDTTSRFARLESMKAVLAGPEVFIRFKTTTGDAMGMNMVSKGVDQALTAMRREGFDDMRIVSLSGNYCSDKKAAAVNWIEGRGKSVVAEAIIPAEVVSTVLKTSVGDLVDFNTSKNLVGSAMAGSLGGFNAHAANIVAAIYIATGQDPAQVVESASCITTMRNLGGALQICVSMPSVEVGTLGGGTILEPQGAMLQMLGVRGPHASTPGANARRLARIVAATTLAGELSLCSALSAGHLVQAHMQHNRGRK</sequence>
<reference evidence="12 13" key="1">
    <citation type="journal article" date="2023" name="G3 (Bethesda)">
        <title>A chromosome-level genome assembly of Zasmidium syzygii isolated from banana leaves.</title>
        <authorList>
            <person name="van Westerhoven A.C."/>
            <person name="Mehrabi R."/>
            <person name="Talebi R."/>
            <person name="Steentjes M.B.F."/>
            <person name="Corcolon B."/>
            <person name="Chong P.A."/>
            <person name="Kema G.H.J."/>
            <person name="Seidl M.F."/>
        </authorList>
    </citation>
    <scope>NUCLEOTIDE SEQUENCE [LARGE SCALE GENOMIC DNA]</scope>
    <source>
        <strain evidence="12 13">P124</strain>
    </source>
</reference>
<feature type="transmembrane region" description="Helical" evidence="9">
    <location>
        <begin position="435"/>
        <end position="455"/>
    </location>
</feature>
<comment type="pathway">
    <text evidence="9">Metabolic intermediate biosynthesis; (R)-mevalonate biosynthesis; (R)-mevalonate from acetyl-CoA: step 3/3.</text>
</comment>
<dbReference type="InterPro" id="IPR002202">
    <property type="entry name" value="HMG_CoA_Rdtase"/>
</dbReference>
<comment type="caution">
    <text evidence="12">The sequence shown here is derived from an EMBL/GenBank/DDBJ whole genome shotgun (WGS) entry which is preliminary data.</text>
</comment>
<feature type="compositionally biased region" description="Basic and acidic residues" evidence="10">
    <location>
        <begin position="576"/>
        <end position="599"/>
    </location>
</feature>
<evidence type="ECO:0000313" key="12">
    <source>
        <dbReference type="EMBL" id="KAK4504424.1"/>
    </source>
</evidence>
<keyword evidence="6 9" id="KW-1133">Transmembrane helix</keyword>
<dbReference type="InterPro" id="IPR023074">
    <property type="entry name" value="HMG_CoA_Rdtase_cat_sf"/>
</dbReference>
<dbReference type="Gene3D" id="3.30.70.420">
    <property type="entry name" value="Hydroxymethylglutaryl-CoA reductase, class I/II, NAD/NADP-binding domain"/>
    <property type="match status" value="1"/>
</dbReference>
<evidence type="ECO:0000256" key="10">
    <source>
        <dbReference type="SAM" id="MobiDB-lite"/>
    </source>
</evidence>
<evidence type="ECO:0000256" key="7">
    <source>
        <dbReference type="ARBA" id="ARBA00023002"/>
    </source>
</evidence>
<feature type="region of interest" description="Disordered" evidence="10">
    <location>
        <begin position="565"/>
        <end position="599"/>
    </location>
</feature>
<dbReference type="Gene3D" id="1.10.3270.10">
    <property type="entry name" value="HMGR, N-terminal domain"/>
    <property type="match status" value="2"/>
</dbReference>
<comment type="subcellular location">
    <subcellularLocation>
        <location evidence="1 9">Endoplasmic reticulum membrane</location>
        <topology evidence="1 9">Multi-pass membrane protein</topology>
    </subcellularLocation>
</comment>
<dbReference type="PROSITE" id="PS01192">
    <property type="entry name" value="HMG_COA_REDUCTASE_3"/>
    <property type="match status" value="1"/>
</dbReference>
<dbReference type="Gene3D" id="3.90.770.10">
    <property type="entry name" value="3-hydroxy-3-methylglutaryl-coenzyme A Reductase, Chain A, domain 2"/>
    <property type="match status" value="1"/>
</dbReference>
<evidence type="ECO:0000256" key="1">
    <source>
        <dbReference type="ARBA" id="ARBA00004477"/>
    </source>
</evidence>
<dbReference type="InterPro" id="IPR009029">
    <property type="entry name" value="HMG_CoA_Rdtase_sub-bd_dom_sf"/>
</dbReference>
<dbReference type="Proteomes" id="UP001305779">
    <property type="component" value="Unassembled WGS sequence"/>
</dbReference>
<evidence type="ECO:0000256" key="3">
    <source>
        <dbReference type="ARBA" id="ARBA00022692"/>
    </source>
</evidence>
<keyword evidence="13" id="KW-1185">Reference proteome</keyword>
<dbReference type="PANTHER" id="PTHR10572:SF24">
    <property type="entry name" value="3-HYDROXY-3-METHYLGLUTARYL-COENZYME A REDUCTASE"/>
    <property type="match status" value="1"/>
</dbReference>
<comment type="catalytic activity">
    <reaction evidence="9">
        <text>(R)-mevalonate + 2 NADP(+) + CoA = (3S)-3-hydroxy-3-methylglutaryl-CoA + 2 NADPH + 2 H(+)</text>
        <dbReference type="Rhea" id="RHEA:15989"/>
        <dbReference type="ChEBI" id="CHEBI:15378"/>
        <dbReference type="ChEBI" id="CHEBI:36464"/>
        <dbReference type="ChEBI" id="CHEBI:43074"/>
        <dbReference type="ChEBI" id="CHEBI:57287"/>
        <dbReference type="ChEBI" id="CHEBI:57783"/>
        <dbReference type="ChEBI" id="CHEBI:58349"/>
        <dbReference type="EC" id="1.1.1.34"/>
    </reaction>
</comment>
<feature type="transmembrane region" description="Helical" evidence="9">
    <location>
        <begin position="208"/>
        <end position="225"/>
    </location>
</feature>
<keyword evidence="3 9" id="KW-0812">Transmembrane</keyword>
<dbReference type="SUPFAM" id="SSF56542">
    <property type="entry name" value="Substrate-binding domain of HMG-CoA reductase"/>
    <property type="match status" value="1"/>
</dbReference>
<comment type="similarity">
    <text evidence="2 9">Belongs to the HMG-CoA reductase family.</text>
</comment>
<keyword evidence="7 9" id="KW-0560">Oxidoreductase</keyword>
<evidence type="ECO:0000256" key="9">
    <source>
        <dbReference type="RuleBase" id="RU361219"/>
    </source>
</evidence>
<evidence type="ECO:0000256" key="5">
    <source>
        <dbReference type="ARBA" id="ARBA00022857"/>
    </source>
</evidence>
<dbReference type="InterPro" id="IPR009023">
    <property type="entry name" value="HMG_CoA_Rdtase_NAD(P)-bd_sf"/>
</dbReference>
<dbReference type="CDD" id="cd00643">
    <property type="entry name" value="HMG-CoA_reductase_classI"/>
    <property type="match status" value="1"/>
</dbReference>
<dbReference type="Pfam" id="PF12349">
    <property type="entry name" value="Sterol-sensing"/>
    <property type="match status" value="1"/>
</dbReference>
<dbReference type="Pfam" id="PF00368">
    <property type="entry name" value="HMG-CoA_red"/>
    <property type="match status" value="1"/>
</dbReference>
<dbReference type="EC" id="1.1.1.34" evidence="9"/>
<dbReference type="PRINTS" id="PR00071">
    <property type="entry name" value="HMGCOARDTASE"/>
</dbReference>
<keyword evidence="8 9" id="KW-0472">Membrane</keyword>
<dbReference type="InterPro" id="IPR004554">
    <property type="entry name" value="HMG_CoA_Rdtase_eu_arc"/>
</dbReference>
<dbReference type="PROSITE" id="PS00318">
    <property type="entry name" value="HMG_COA_REDUCTASE_2"/>
    <property type="match status" value="1"/>
</dbReference>
<evidence type="ECO:0000256" key="6">
    <source>
        <dbReference type="ARBA" id="ARBA00022989"/>
    </source>
</evidence>
<protein>
    <recommendedName>
        <fullName evidence="9">3-hydroxy-3-methylglutaryl coenzyme A reductase</fullName>
        <shortName evidence="9">HMG-CoA reductase</shortName>
        <ecNumber evidence="9">1.1.1.34</ecNumber>
    </recommendedName>
</protein>
<organism evidence="12 13">
    <name type="scientific">Zasmidium cellare</name>
    <name type="common">Wine cellar mold</name>
    <name type="synonym">Racodium cellare</name>
    <dbReference type="NCBI Taxonomy" id="395010"/>
    <lineage>
        <taxon>Eukaryota</taxon>
        <taxon>Fungi</taxon>
        <taxon>Dikarya</taxon>
        <taxon>Ascomycota</taxon>
        <taxon>Pezizomycotina</taxon>
        <taxon>Dothideomycetes</taxon>
        <taxon>Dothideomycetidae</taxon>
        <taxon>Mycosphaerellales</taxon>
        <taxon>Mycosphaerellaceae</taxon>
        <taxon>Zasmidium</taxon>
    </lineage>
</organism>
<feature type="region of interest" description="Disordered" evidence="10">
    <location>
        <begin position="159"/>
        <end position="180"/>
    </location>
</feature>
<dbReference type="InterPro" id="IPR053958">
    <property type="entry name" value="HMGCR/SNAP/NPC1-like_SSD"/>
</dbReference>